<keyword evidence="4" id="KW-1003">Cell membrane</keyword>
<dbReference type="PANTHER" id="PTHR42929:SF1">
    <property type="entry name" value="INNER MEMBRANE ABC TRANSPORTER PERMEASE PROTEIN YDCU-RELATED"/>
    <property type="match status" value="1"/>
</dbReference>
<keyword evidence="5 8" id="KW-0812">Transmembrane</keyword>
<keyword evidence="7 8" id="KW-0472">Membrane</keyword>
<dbReference type="PROSITE" id="PS50928">
    <property type="entry name" value="ABC_TM1"/>
    <property type="match status" value="1"/>
</dbReference>
<dbReference type="Gene3D" id="1.10.3720.10">
    <property type="entry name" value="MetI-like"/>
    <property type="match status" value="1"/>
</dbReference>
<dbReference type="InterPro" id="IPR035906">
    <property type="entry name" value="MetI-like_sf"/>
</dbReference>
<dbReference type="EMBL" id="CP018145">
    <property type="protein sequence ID" value="ASJ56581.1"/>
    <property type="molecule type" value="Genomic_DNA"/>
</dbReference>
<feature type="transmembrane region" description="Helical" evidence="8">
    <location>
        <begin position="190"/>
        <end position="212"/>
    </location>
</feature>
<keyword evidence="3 8" id="KW-0813">Transport</keyword>
<feature type="transmembrane region" description="Helical" evidence="8">
    <location>
        <begin position="107"/>
        <end position="130"/>
    </location>
</feature>
<dbReference type="GO" id="GO:0005886">
    <property type="term" value="C:plasma membrane"/>
    <property type="evidence" value="ECO:0007669"/>
    <property type="project" value="UniProtKB-SubCell"/>
</dbReference>
<evidence type="ECO:0000256" key="3">
    <source>
        <dbReference type="ARBA" id="ARBA00022448"/>
    </source>
</evidence>
<evidence type="ECO:0000256" key="8">
    <source>
        <dbReference type="RuleBase" id="RU363032"/>
    </source>
</evidence>
<name>A0A220MNE0_9BACL</name>
<protein>
    <submittedName>
        <fullName evidence="10">ABC transporter permease</fullName>
    </submittedName>
</protein>
<comment type="similarity">
    <text evidence="2">Belongs to the binding-protein-dependent transport system permease family. CysTW subfamily.</text>
</comment>
<organism evidence="10 11">
    <name type="scientific">Brevibacillus formosus</name>
    <dbReference type="NCBI Taxonomy" id="54913"/>
    <lineage>
        <taxon>Bacteria</taxon>
        <taxon>Bacillati</taxon>
        <taxon>Bacillota</taxon>
        <taxon>Bacilli</taxon>
        <taxon>Bacillales</taxon>
        <taxon>Paenibacillaceae</taxon>
        <taxon>Brevibacillus</taxon>
    </lineage>
</organism>
<evidence type="ECO:0000259" key="9">
    <source>
        <dbReference type="PROSITE" id="PS50928"/>
    </source>
</evidence>
<evidence type="ECO:0000256" key="4">
    <source>
        <dbReference type="ARBA" id="ARBA00022475"/>
    </source>
</evidence>
<dbReference type="PANTHER" id="PTHR42929">
    <property type="entry name" value="INNER MEMBRANE ABC TRANSPORTER PERMEASE PROTEIN YDCU-RELATED-RELATED"/>
    <property type="match status" value="1"/>
</dbReference>
<dbReference type="KEGG" id="bfm:BP422_25410"/>
<dbReference type="GO" id="GO:0055085">
    <property type="term" value="P:transmembrane transport"/>
    <property type="evidence" value="ECO:0007669"/>
    <property type="project" value="InterPro"/>
</dbReference>
<dbReference type="RefSeq" id="WP_088910139.1">
    <property type="nucleotide sequence ID" value="NZ_CP018145.1"/>
</dbReference>
<evidence type="ECO:0000313" key="11">
    <source>
        <dbReference type="Proteomes" id="UP000197781"/>
    </source>
</evidence>
<evidence type="ECO:0000256" key="2">
    <source>
        <dbReference type="ARBA" id="ARBA00007069"/>
    </source>
</evidence>
<dbReference type="AlphaFoldDB" id="A0A220MNE0"/>
<feature type="transmembrane region" description="Helical" evidence="8">
    <location>
        <begin position="250"/>
        <end position="268"/>
    </location>
</feature>
<sequence>MKRFVSMLWVTTIPFFAMIALFLLVPLLSMIGGSFQAEGGGGFTISHYREIFSNPYYLQAFENSVLISFLSALIGIVVAVFAAYAITRFPQSLQQRVLVITNLTSNFAGIPLAFAFIVLLGNSGLFVLLAKQLGIDFGQSFTLYSWSGLTLVYIYFQLPLAVMLLYPLYNAIQKQWMEAAELLGASPWKFWLRIGFPVLLPGIVGTFSILFANAMGAYASAYALTGSNYNLVPIRIGALVSGDIFARPELGSALAVLLGLTLAAALLVNEWLTRKIRRDLS</sequence>
<comment type="subcellular location">
    <subcellularLocation>
        <location evidence="1 8">Cell membrane</location>
        <topology evidence="1 8">Multi-pass membrane protein</topology>
    </subcellularLocation>
</comment>
<evidence type="ECO:0000256" key="7">
    <source>
        <dbReference type="ARBA" id="ARBA00023136"/>
    </source>
</evidence>
<reference evidence="10 11" key="1">
    <citation type="submission" date="2016-11" db="EMBL/GenBank/DDBJ databases">
        <authorList>
            <person name="Jaros S."/>
            <person name="Januszkiewicz K."/>
            <person name="Wedrychowicz H."/>
        </authorList>
    </citation>
    <scope>NUCLEOTIDE SEQUENCE [LARGE SCALE GENOMIC DNA]</scope>
    <source>
        <strain evidence="10 11">NF2</strain>
    </source>
</reference>
<accession>A0A220MNE0</accession>
<feature type="transmembrane region" description="Helical" evidence="8">
    <location>
        <begin position="65"/>
        <end position="86"/>
    </location>
</feature>
<feature type="transmembrane region" description="Helical" evidence="8">
    <location>
        <begin position="150"/>
        <end position="169"/>
    </location>
</feature>
<evidence type="ECO:0000256" key="6">
    <source>
        <dbReference type="ARBA" id="ARBA00022989"/>
    </source>
</evidence>
<feature type="domain" description="ABC transmembrane type-1" evidence="9">
    <location>
        <begin position="61"/>
        <end position="269"/>
    </location>
</feature>
<evidence type="ECO:0000313" key="10">
    <source>
        <dbReference type="EMBL" id="ASJ56581.1"/>
    </source>
</evidence>
<gene>
    <name evidence="10" type="ORF">BP422_25410</name>
</gene>
<dbReference type="InterPro" id="IPR000515">
    <property type="entry name" value="MetI-like"/>
</dbReference>
<dbReference type="CDD" id="cd06261">
    <property type="entry name" value="TM_PBP2"/>
    <property type="match status" value="1"/>
</dbReference>
<feature type="transmembrane region" description="Helical" evidence="8">
    <location>
        <begin position="7"/>
        <end position="28"/>
    </location>
</feature>
<keyword evidence="6 8" id="KW-1133">Transmembrane helix</keyword>
<proteinExistence type="inferred from homology"/>
<evidence type="ECO:0000256" key="5">
    <source>
        <dbReference type="ARBA" id="ARBA00022692"/>
    </source>
</evidence>
<dbReference type="SUPFAM" id="SSF161098">
    <property type="entry name" value="MetI-like"/>
    <property type="match status" value="1"/>
</dbReference>
<dbReference type="Proteomes" id="UP000197781">
    <property type="component" value="Chromosome"/>
</dbReference>
<dbReference type="Pfam" id="PF00528">
    <property type="entry name" value="BPD_transp_1"/>
    <property type="match status" value="1"/>
</dbReference>
<evidence type="ECO:0000256" key="1">
    <source>
        <dbReference type="ARBA" id="ARBA00004651"/>
    </source>
</evidence>